<dbReference type="GO" id="GO:0046961">
    <property type="term" value="F:proton-transporting ATPase activity, rotational mechanism"/>
    <property type="evidence" value="ECO:0007669"/>
    <property type="project" value="InterPro"/>
</dbReference>
<dbReference type="AlphaFoldDB" id="A0A1M4VV58"/>
<dbReference type="EMBL" id="FQVM01000009">
    <property type="protein sequence ID" value="SHE72790.1"/>
    <property type="molecule type" value="Genomic_DNA"/>
</dbReference>
<dbReference type="OrthoDB" id="46791at2"/>
<dbReference type="Proteomes" id="UP000184035">
    <property type="component" value="Unassembled WGS sequence"/>
</dbReference>
<comment type="similarity">
    <text evidence="1">Belongs to the V-ATPase F subunit family.</text>
</comment>
<evidence type="ECO:0000256" key="1">
    <source>
        <dbReference type="ARBA" id="ARBA00010148"/>
    </source>
</evidence>
<dbReference type="InterPro" id="IPR008218">
    <property type="entry name" value="ATPase_V1-cplx_f_g_su"/>
</dbReference>
<evidence type="ECO:0000313" key="4">
    <source>
        <dbReference type="EMBL" id="SHE72790.1"/>
    </source>
</evidence>
<organism evidence="4 5">
    <name type="scientific">Clostridium fallax</name>
    <dbReference type="NCBI Taxonomy" id="1533"/>
    <lineage>
        <taxon>Bacteria</taxon>
        <taxon>Bacillati</taxon>
        <taxon>Bacillota</taxon>
        <taxon>Clostridia</taxon>
        <taxon>Eubacteriales</taxon>
        <taxon>Clostridiaceae</taxon>
        <taxon>Clostridium</taxon>
    </lineage>
</organism>
<reference evidence="4 5" key="1">
    <citation type="submission" date="2016-11" db="EMBL/GenBank/DDBJ databases">
        <authorList>
            <person name="Jaros S."/>
            <person name="Januszkiewicz K."/>
            <person name="Wedrychowicz H."/>
        </authorList>
    </citation>
    <scope>NUCLEOTIDE SEQUENCE [LARGE SCALE GENOMIC DNA]</scope>
    <source>
        <strain evidence="4 5">DSM 2631</strain>
    </source>
</reference>
<dbReference type="InterPro" id="IPR036906">
    <property type="entry name" value="ATPase_V1_fsu_sf"/>
</dbReference>
<sequence length="102" mass="11259">MKSFLISDNKDTLVGMDMAGVDGVILHGEEEIKNKLKELKYNKNIGIIIITEKAASMASDVVKDIKLSKGTPLLVEIPDRHGSKKGENYMLKYVNEAIGLKL</sequence>
<proteinExistence type="inferred from homology"/>
<dbReference type="STRING" id="1533.SAMN05443638_10936"/>
<evidence type="ECO:0000256" key="2">
    <source>
        <dbReference type="ARBA" id="ARBA00022448"/>
    </source>
</evidence>
<dbReference type="Pfam" id="PF01990">
    <property type="entry name" value="ATP-synt_F"/>
    <property type="match status" value="1"/>
</dbReference>
<accession>A0A1M4VV58</accession>
<keyword evidence="3" id="KW-0406">Ion transport</keyword>
<keyword evidence="5" id="KW-1185">Reference proteome</keyword>
<protein>
    <submittedName>
        <fullName evidence="4">V/A-type H+-transporting ATPase subunit F</fullName>
    </submittedName>
</protein>
<dbReference type="Gene3D" id="3.40.50.10580">
    <property type="entry name" value="ATPase, V1 complex, subunit F"/>
    <property type="match status" value="1"/>
</dbReference>
<evidence type="ECO:0000313" key="5">
    <source>
        <dbReference type="Proteomes" id="UP000184035"/>
    </source>
</evidence>
<keyword evidence="2" id="KW-0813">Transport</keyword>
<gene>
    <name evidence="4" type="ORF">SAMN05443638_10936</name>
</gene>
<name>A0A1M4VV58_9CLOT</name>
<evidence type="ECO:0000256" key="3">
    <source>
        <dbReference type="ARBA" id="ARBA00023065"/>
    </source>
</evidence>
<dbReference type="SUPFAM" id="SSF159468">
    <property type="entry name" value="AtpF-like"/>
    <property type="match status" value="1"/>
</dbReference>
<dbReference type="RefSeq" id="WP_072895006.1">
    <property type="nucleotide sequence ID" value="NZ_FQVM01000009.1"/>
</dbReference>